<dbReference type="Gene3D" id="2.130.10.10">
    <property type="entry name" value="YVTN repeat-like/Quinoprotein amine dehydrogenase"/>
    <property type="match status" value="2"/>
</dbReference>
<reference evidence="6" key="1">
    <citation type="journal article" date="2023" name="PhytoFront">
        <title>Draft Genome Resources of Seven Strains of Tilletia horrida, Causal Agent of Kernel Smut of Rice.</title>
        <authorList>
            <person name="Khanal S."/>
            <person name="Antony Babu S."/>
            <person name="Zhou X.G."/>
        </authorList>
    </citation>
    <scope>NUCLEOTIDE SEQUENCE</scope>
    <source>
        <strain evidence="6">TX3</strain>
    </source>
</reference>
<dbReference type="InterPro" id="IPR036322">
    <property type="entry name" value="WD40_repeat_dom_sf"/>
</dbReference>
<feature type="compositionally biased region" description="Low complexity" evidence="5">
    <location>
        <begin position="381"/>
        <end position="391"/>
    </location>
</feature>
<keyword evidence="7" id="KW-1185">Reference proteome</keyword>
<dbReference type="SMART" id="SM00320">
    <property type="entry name" value="WD40"/>
    <property type="match status" value="5"/>
</dbReference>
<dbReference type="AlphaFoldDB" id="A0AAN6GC69"/>
<feature type="compositionally biased region" description="Acidic residues" evidence="5">
    <location>
        <begin position="392"/>
        <end position="404"/>
    </location>
</feature>
<accession>A0AAN6GC69</accession>
<evidence type="ECO:0000256" key="4">
    <source>
        <dbReference type="ARBA" id="ARBA00040563"/>
    </source>
</evidence>
<evidence type="ECO:0000313" key="6">
    <source>
        <dbReference type="EMBL" id="KAK0533234.1"/>
    </source>
</evidence>
<sequence length="441" mass="46987">MSSGSRVPKPRWILRQHAPASIHALAFASASSGALLLSGDSDGRVAITDLRSYRPRALWQAHTDIVLTVAEHAGLVVTHGRDNLLKVWRPQGTSSAHRVDPAASSDAPAEDASATLITAPASGRGVELPIAANLMASLPTPECVLTFDVNALNYCPFSLLDAHSLGLGLGLGLGTASASKTSIPPFLLAVPHTLEAAWIDIYEMPAKRRIFEAIGRPAVIDRSNRPPILMSVHLFRRPSSNAAEDLFLLAGYEDGSVSLRQLSPTTKSCKQLWSFKEHQESVMTTSVSPDGTFALSVGADDRIVKYTLFAADGQAGPSPPTQFRTQRQGKASIAVRHDGRVGVVGGWDGNVRIYDTSDFRSLAVLDYHKDTVQAVAFQQPTSSAATHSAGGADEEDVSDNDSDSDASNSEGNGQRSPRLDGANLLACGCRDGRISLWQLTF</sequence>
<comment type="similarity">
    <text evidence="3">Belongs to the WD repeat ASA1 family.</text>
</comment>
<feature type="region of interest" description="Disordered" evidence="5">
    <location>
        <begin position="378"/>
        <end position="420"/>
    </location>
</feature>
<dbReference type="PANTHER" id="PTHR19854">
    <property type="entry name" value="TRANSDUCIN BETA-LIKE 3"/>
    <property type="match status" value="1"/>
</dbReference>
<dbReference type="PANTHER" id="PTHR19854:SF1">
    <property type="entry name" value="GUANINE NUCLEOTIDE-BINDING PROTEIN SUBUNIT BETA-LIKE PROTEIN 1"/>
    <property type="match status" value="1"/>
</dbReference>
<dbReference type="SUPFAM" id="SSF50978">
    <property type="entry name" value="WD40 repeat-like"/>
    <property type="match status" value="1"/>
</dbReference>
<dbReference type="InterPro" id="IPR001680">
    <property type="entry name" value="WD40_rpt"/>
</dbReference>
<keyword evidence="1" id="KW-0853">WD repeat</keyword>
<organism evidence="6 7">
    <name type="scientific">Tilletia horrida</name>
    <dbReference type="NCBI Taxonomy" id="155126"/>
    <lineage>
        <taxon>Eukaryota</taxon>
        <taxon>Fungi</taxon>
        <taxon>Dikarya</taxon>
        <taxon>Basidiomycota</taxon>
        <taxon>Ustilaginomycotina</taxon>
        <taxon>Exobasidiomycetes</taxon>
        <taxon>Tilletiales</taxon>
        <taxon>Tilletiaceae</taxon>
        <taxon>Tilletia</taxon>
    </lineage>
</organism>
<name>A0AAN6GC69_9BASI</name>
<dbReference type="Pfam" id="PF00400">
    <property type="entry name" value="WD40"/>
    <property type="match status" value="1"/>
</dbReference>
<evidence type="ECO:0000256" key="3">
    <source>
        <dbReference type="ARBA" id="ARBA00037931"/>
    </source>
</evidence>
<dbReference type="InterPro" id="IPR015943">
    <property type="entry name" value="WD40/YVTN_repeat-like_dom_sf"/>
</dbReference>
<keyword evidence="2" id="KW-0677">Repeat</keyword>
<dbReference type="EMBL" id="JAPDMQ010000141">
    <property type="protein sequence ID" value="KAK0533234.1"/>
    <property type="molecule type" value="Genomic_DNA"/>
</dbReference>
<evidence type="ECO:0000256" key="1">
    <source>
        <dbReference type="ARBA" id="ARBA00022574"/>
    </source>
</evidence>
<gene>
    <name evidence="6" type="primary">asa1</name>
    <name evidence="6" type="ORF">OC842_003018</name>
</gene>
<proteinExistence type="inferred from homology"/>
<dbReference type="Proteomes" id="UP001176521">
    <property type="component" value="Unassembled WGS sequence"/>
</dbReference>
<evidence type="ECO:0000313" key="7">
    <source>
        <dbReference type="Proteomes" id="UP001176521"/>
    </source>
</evidence>
<comment type="caution">
    <text evidence="6">The sequence shown here is derived from an EMBL/GenBank/DDBJ whole genome shotgun (WGS) entry which is preliminary data.</text>
</comment>
<evidence type="ECO:0000256" key="5">
    <source>
        <dbReference type="SAM" id="MobiDB-lite"/>
    </source>
</evidence>
<evidence type="ECO:0000256" key="2">
    <source>
        <dbReference type="ARBA" id="ARBA00022737"/>
    </source>
</evidence>
<protein>
    <recommendedName>
        <fullName evidence="4">ASTRA-associated protein 1</fullName>
    </recommendedName>
</protein>